<dbReference type="Proteomes" id="UP001147746">
    <property type="component" value="Unassembled WGS sequence"/>
</dbReference>
<protein>
    <submittedName>
        <fullName evidence="2">Uncharacterized protein</fullName>
    </submittedName>
</protein>
<accession>A0A9W9Q090</accession>
<evidence type="ECO:0000256" key="1">
    <source>
        <dbReference type="SAM" id="MobiDB-lite"/>
    </source>
</evidence>
<feature type="compositionally biased region" description="Polar residues" evidence="1">
    <location>
        <begin position="140"/>
        <end position="156"/>
    </location>
</feature>
<feature type="region of interest" description="Disordered" evidence="1">
    <location>
        <begin position="103"/>
        <end position="170"/>
    </location>
</feature>
<evidence type="ECO:0000313" key="3">
    <source>
        <dbReference type="Proteomes" id="UP001147746"/>
    </source>
</evidence>
<dbReference type="EMBL" id="JAPZBO010000003">
    <property type="protein sequence ID" value="KAJ5321195.1"/>
    <property type="molecule type" value="Genomic_DNA"/>
</dbReference>
<proteinExistence type="predicted"/>
<keyword evidence="3" id="KW-1185">Reference proteome</keyword>
<gene>
    <name evidence="2" type="ORF">N7476_004197</name>
</gene>
<dbReference type="AlphaFoldDB" id="A0A9W9Q090"/>
<organism evidence="2 3">
    <name type="scientific">Penicillium atrosanguineum</name>
    <dbReference type="NCBI Taxonomy" id="1132637"/>
    <lineage>
        <taxon>Eukaryota</taxon>
        <taxon>Fungi</taxon>
        <taxon>Dikarya</taxon>
        <taxon>Ascomycota</taxon>
        <taxon>Pezizomycotina</taxon>
        <taxon>Eurotiomycetes</taxon>
        <taxon>Eurotiomycetidae</taxon>
        <taxon>Eurotiales</taxon>
        <taxon>Aspergillaceae</taxon>
        <taxon>Penicillium</taxon>
    </lineage>
</organism>
<feature type="compositionally biased region" description="Low complexity" evidence="1">
    <location>
        <begin position="157"/>
        <end position="169"/>
    </location>
</feature>
<reference evidence="2" key="2">
    <citation type="journal article" date="2023" name="IMA Fungus">
        <title>Comparative genomic study of the Penicillium genus elucidates a diverse pangenome and 15 lateral gene transfer events.</title>
        <authorList>
            <person name="Petersen C."/>
            <person name="Sorensen T."/>
            <person name="Nielsen M.R."/>
            <person name="Sondergaard T.E."/>
            <person name="Sorensen J.L."/>
            <person name="Fitzpatrick D.A."/>
            <person name="Frisvad J.C."/>
            <person name="Nielsen K.L."/>
        </authorList>
    </citation>
    <scope>NUCLEOTIDE SEQUENCE</scope>
    <source>
        <strain evidence="2">IBT 21472</strain>
    </source>
</reference>
<feature type="compositionally biased region" description="Polar residues" evidence="1">
    <location>
        <begin position="112"/>
        <end position="124"/>
    </location>
</feature>
<reference evidence="2" key="1">
    <citation type="submission" date="2022-12" db="EMBL/GenBank/DDBJ databases">
        <authorList>
            <person name="Petersen C."/>
        </authorList>
    </citation>
    <scope>NUCLEOTIDE SEQUENCE</scope>
    <source>
        <strain evidence="2">IBT 21472</strain>
    </source>
</reference>
<sequence>MMPEPELQDLLAQLARFYRTNEASISASRVFQCKGQLSDCDISALDRFFILFLCHAKQNLTTGTLYHSSRAGLDCGPSVTATRTTSASAVGGDARQHWLSVNSPAGYDRQGRSSQHQEVFSSVSKRNDDQLPIGSPRPGESNTSSQSTPCSHFDANTTTASPTSGETTPLHVATEDDDTFGTLTLSPSTRLLLESCKTDRGKFLREIEEARTALPTGQGWEAAIATKEDNADLRDRMKVYHRFECYNIYKHVVEAGYHTGTHWIRDMRTALANKLCQDFPQRFPDQKAVNKSLNWVDQGCKYHEWAGQFRSEGIALGYLIALPLDVPHSAYAFPLHLPPPKQLSLSKIIQIYVKMYPRANARNSYQTEKSGYRQPREGP</sequence>
<comment type="caution">
    <text evidence="2">The sequence shown here is derived from an EMBL/GenBank/DDBJ whole genome shotgun (WGS) entry which is preliminary data.</text>
</comment>
<evidence type="ECO:0000313" key="2">
    <source>
        <dbReference type="EMBL" id="KAJ5321195.1"/>
    </source>
</evidence>
<name>A0A9W9Q090_9EURO</name>